<evidence type="ECO:0000313" key="4">
    <source>
        <dbReference type="Proteomes" id="UP000634139"/>
    </source>
</evidence>
<dbReference type="Gene3D" id="3.20.20.140">
    <property type="entry name" value="Metal-dependent hydrolases"/>
    <property type="match status" value="1"/>
</dbReference>
<organism evidence="3 4">
    <name type="scientific">Novosphingobium arvoryzae</name>
    <dbReference type="NCBI Taxonomy" id="1256514"/>
    <lineage>
        <taxon>Bacteria</taxon>
        <taxon>Pseudomonadati</taxon>
        <taxon>Pseudomonadota</taxon>
        <taxon>Alphaproteobacteria</taxon>
        <taxon>Sphingomonadales</taxon>
        <taxon>Sphingomonadaceae</taxon>
        <taxon>Novosphingobium</taxon>
    </lineage>
</organism>
<accession>A0A918RKJ0</accession>
<dbReference type="InterPro" id="IPR011059">
    <property type="entry name" value="Metal-dep_hydrolase_composite"/>
</dbReference>
<keyword evidence="4" id="KW-1185">Reference proteome</keyword>
<comment type="caution">
    <text evidence="3">The sequence shown here is derived from an EMBL/GenBank/DDBJ whole genome shotgun (WGS) entry which is preliminary data.</text>
</comment>
<reference evidence="3" key="1">
    <citation type="journal article" date="2014" name="Int. J. Syst. Evol. Microbiol.">
        <title>Complete genome sequence of Corynebacterium casei LMG S-19264T (=DSM 44701T), isolated from a smear-ripened cheese.</title>
        <authorList>
            <consortium name="US DOE Joint Genome Institute (JGI-PGF)"/>
            <person name="Walter F."/>
            <person name="Albersmeier A."/>
            <person name="Kalinowski J."/>
            <person name="Ruckert C."/>
        </authorList>
    </citation>
    <scope>NUCLEOTIDE SEQUENCE</scope>
    <source>
        <strain evidence="3">KCTC 32422</strain>
    </source>
</reference>
<feature type="chain" id="PRO_5037634226" evidence="1">
    <location>
        <begin position="23"/>
        <end position="566"/>
    </location>
</feature>
<dbReference type="SUPFAM" id="SSF51556">
    <property type="entry name" value="Metallo-dependent hydrolases"/>
    <property type="match status" value="1"/>
</dbReference>
<dbReference type="EMBL" id="BMZD01000004">
    <property type="protein sequence ID" value="GHA00567.1"/>
    <property type="molecule type" value="Genomic_DNA"/>
</dbReference>
<gene>
    <name evidence="3" type="ORF">GCM10011617_21650</name>
</gene>
<dbReference type="PANTHER" id="PTHR22642">
    <property type="entry name" value="IMIDAZOLONEPROPIONASE"/>
    <property type="match status" value="1"/>
</dbReference>
<dbReference type="InterPro" id="IPR033932">
    <property type="entry name" value="YtcJ-like"/>
</dbReference>
<keyword evidence="1" id="KW-0732">Signal</keyword>
<feature type="signal peptide" evidence="1">
    <location>
        <begin position="1"/>
        <end position="22"/>
    </location>
</feature>
<dbReference type="PANTHER" id="PTHR22642:SF2">
    <property type="entry name" value="PROTEIN LONG AFTER FAR-RED 3"/>
    <property type="match status" value="1"/>
</dbReference>
<sequence length="566" mass="61502">MKGKIFTAAAALLLGGTSAAVAKAPPASLWFNGTIITMDGPAPRTVDAVVSRDGRIVFAGPERKARSIAGKDAVRHDLRRATMLPGFIDAHSHFAIALQSAGGIDLSDPTLPPVTDTASLIATVRAEADRRQIPAGEWVVVWQYNEEALAERRHVTRAELDSAFPDRKVILLHVSLHGLVANSAALAAVGVDESTPVPAGGIMPKGPDGKLSGLVFESALFLIMPKLPQPTEAQKLAALDAAQTRYAREGFTHAQEGGTQLTDLKFLMSAPARDRLRIDLAALPFHSTLDWVLAQPDLKFGQYQGRFKLQGVKFVLDGSPQARTAYFTRDYARGSPGEGKHPWHGEPVMSEASFQEMAGKVHARGWQIFAHANGDAAIDMALRGFDALGIKAADNRRPVVIHSQFQRRDHLPDYARIGVGPAYFSNHTHYFADTHRTNFPAEVVDFISPLKAAAQAGLHPSNHSDFPVTRLDPFTQLWSSMARTSTTGVISGADQRLSAYAGLQALTTGPAWQVFEENRKGRIKRGLLADFVVLDRNPLTVPVEEVRAIRVLETVKEGQTIWKRGE</sequence>
<dbReference type="AlphaFoldDB" id="A0A918RKJ0"/>
<proteinExistence type="predicted"/>
<evidence type="ECO:0000259" key="2">
    <source>
        <dbReference type="Pfam" id="PF07969"/>
    </source>
</evidence>
<dbReference type="SUPFAM" id="SSF51338">
    <property type="entry name" value="Composite domain of metallo-dependent hydrolases"/>
    <property type="match status" value="1"/>
</dbReference>
<dbReference type="CDD" id="cd01300">
    <property type="entry name" value="YtcJ_like"/>
    <property type="match status" value="1"/>
</dbReference>
<dbReference type="InterPro" id="IPR032466">
    <property type="entry name" value="Metal_Hydrolase"/>
</dbReference>
<evidence type="ECO:0000256" key="1">
    <source>
        <dbReference type="SAM" id="SignalP"/>
    </source>
</evidence>
<protein>
    <submittedName>
        <fullName evidence="3">Amidohydrolase</fullName>
    </submittedName>
</protein>
<name>A0A918RKJ0_9SPHN</name>
<dbReference type="Gene3D" id="3.10.310.70">
    <property type="match status" value="1"/>
</dbReference>
<dbReference type="Gene3D" id="2.30.40.10">
    <property type="entry name" value="Urease, subunit C, domain 1"/>
    <property type="match status" value="1"/>
</dbReference>
<reference evidence="3" key="2">
    <citation type="submission" date="2020-09" db="EMBL/GenBank/DDBJ databases">
        <authorList>
            <person name="Sun Q."/>
            <person name="Kim S."/>
        </authorList>
    </citation>
    <scope>NUCLEOTIDE SEQUENCE</scope>
    <source>
        <strain evidence="3">KCTC 32422</strain>
    </source>
</reference>
<dbReference type="Pfam" id="PF07969">
    <property type="entry name" value="Amidohydro_3"/>
    <property type="match status" value="1"/>
</dbReference>
<dbReference type="Proteomes" id="UP000634139">
    <property type="component" value="Unassembled WGS sequence"/>
</dbReference>
<dbReference type="GO" id="GO:0016810">
    <property type="term" value="F:hydrolase activity, acting on carbon-nitrogen (but not peptide) bonds"/>
    <property type="evidence" value="ECO:0007669"/>
    <property type="project" value="InterPro"/>
</dbReference>
<dbReference type="InterPro" id="IPR013108">
    <property type="entry name" value="Amidohydro_3"/>
</dbReference>
<evidence type="ECO:0000313" key="3">
    <source>
        <dbReference type="EMBL" id="GHA00567.1"/>
    </source>
</evidence>
<feature type="domain" description="Amidohydrolase 3" evidence="2">
    <location>
        <begin position="77"/>
        <end position="561"/>
    </location>
</feature>
<dbReference type="RefSeq" id="WP_189541340.1">
    <property type="nucleotide sequence ID" value="NZ_BMZD01000004.1"/>
</dbReference>